<feature type="compositionally biased region" description="Pro residues" evidence="1">
    <location>
        <begin position="244"/>
        <end position="254"/>
    </location>
</feature>
<reference evidence="3 4" key="1">
    <citation type="submission" date="2019-05" db="EMBL/GenBank/DDBJ databases">
        <authorList>
            <person name="Pankratov T."/>
            <person name="Grouzdev D."/>
        </authorList>
    </citation>
    <scope>NUCLEOTIDE SEQUENCE [LARGE SCALE GENOMIC DNA]</scope>
    <source>
        <strain evidence="3 4">KEBCLARHB70R</strain>
    </source>
</reference>
<dbReference type="EMBL" id="VCDI01000001">
    <property type="protein sequence ID" value="TLU74193.1"/>
    <property type="molecule type" value="Genomic_DNA"/>
</dbReference>
<feature type="region of interest" description="Disordered" evidence="1">
    <location>
        <begin position="172"/>
        <end position="200"/>
    </location>
</feature>
<sequence length="502" mass="51546">MTSDLQERGVSGAWWRKPEAGGDVPARILGSIQAGNAFTVVTGTAGVASDLVLATVDRLHAAHIETTTIEAPLPSLATLTRAISTALSVVVDVERPLVVIVRGADALEPDAMLRLPALAGLRRSGSQVLCFLLIGRPSIWNGLGSIGLAALEQDEVAHIRVAAPAMFAERDEEPADVPGFREGPQPVIRVRPDDPDEDAATPFAIAADTRRRRPRLRLLAIGGGVVGLALAVMVWASLRDRPTSLPPARTPPPVVASLRPLPDLSPIATTPPTGPMPPALALPDEPTPAATPAPLPAPASPVAATPQPAAPFVAAPPAAPILPAVPPPPAPSPPAPQASSAPPATPTARVGTPPPAAPAAVTTTPPQPTASLEAVRPAPPMPQRLALPDAGALHVILRYGQASEASRLRAMQMADLLRNAGAAVDGPSAIASGPAHTTIGYFFNADRAAADRLAHRLPAHFIHVRTPVDPAAGTMMRPGELIITVGPDDPAAHPRPDPGSPD</sequence>
<feature type="compositionally biased region" description="Low complexity" evidence="1">
    <location>
        <begin position="337"/>
        <end position="351"/>
    </location>
</feature>
<organism evidence="3 4">
    <name type="scientific">Lichenicoccus roseus</name>
    <dbReference type="NCBI Taxonomy" id="2683649"/>
    <lineage>
        <taxon>Bacteria</taxon>
        <taxon>Pseudomonadati</taxon>
        <taxon>Pseudomonadota</taxon>
        <taxon>Alphaproteobacteria</taxon>
        <taxon>Acetobacterales</taxon>
        <taxon>Acetobacteraceae</taxon>
        <taxon>Lichenicoccus</taxon>
    </lineage>
</organism>
<evidence type="ECO:0000313" key="4">
    <source>
        <dbReference type="Proteomes" id="UP000305654"/>
    </source>
</evidence>
<dbReference type="Proteomes" id="UP000305654">
    <property type="component" value="Unassembled WGS sequence"/>
</dbReference>
<feature type="region of interest" description="Disordered" evidence="1">
    <location>
        <begin position="324"/>
        <end position="373"/>
    </location>
</feature>
<feature type="region of interest" description="Disordered" evidence="1">
    <location>
        <begin position="242"/>
        <end position="304"/>
    </location>
</feature>
<proteinExistence type="predicted"/>
<keyword evidence="2" id="KW-1133">Transmembrane helix</keyword>
<dbReference type="AlphaFoldDB" id="A0A5R9JBS0"/>
<protein>
    <submittedName>
        <fullName evidence="3">Uncharacterized protein</fullName>
    </submittedName>
</protein>
<dbReference type="RefSeq" id="WP_138324445.1">
    <property type="nucleotide sequence ID" value="NZ_VCDI01000001.1"/>
</dbReference>
<comment type="caution">
    <text evidence="3">The sequence shown here is derived from an EMBL/GenBank/DDBJ whole genome shotgun (WGS) entry which is preliminary data.</text>
</comment>
<evidence type="ECO:0000256" key="2">
    <source>
        <dbReference type="SAM" id="Phobius"/>
    </source>
</evidence>
<accession>A0A5R9JBS0</accession>
<keyword evidence="4" id="KW-1185">Reference proteome</keyword>
<keyword evidence="2" id="KW-0812">Transmembrane</keyword>
<gene>
    <name evidence="3" type="ORF">FE263_03005</name>
</gene>
<feature type="compositionally biased region" description="Pro residues" evidence="1">
    <location>
        <begin position="324"/>
        <end position="336"/>
    </location>
</feature>
<evidence type="ECO:0000313" key="3">
    <source>
        <dbReference type="EMBL" id="TLU74193.1"/>
    </source>
</evidence>
<feature type="compositionally biased region" description="Pro residues" evidence="1">
    <location>
        <begin position="272"/>
        <end position="299"/>
    </location>
</feature>
<feature type="transmembrane region" description="Helical" evidence="2">
    <location>
        <begin position="218"/>
        <end position="238"/>
    </location>
</feature>
<keyword evidence="2" id="KW-0472">Membrane</keyword>
<name>A0A5R9JBS0_9PROT</name>
<evidence type="ECO:0000256" key="1">
    <source>
        <dbReference type="SAM" id="MobiDB-lite"/>
    </source>
</evidence>